<reference evidence="1" key="1">
    <citation type="submission" date="2010-07" db="EMBL/GenBank/DDBJ databases">
        <authorList>
            <consortium name="CONSOLIDER consortium CSD2007-00005"/>
            <person name="Guazzaroni M.-E."/>
            <person name="Richter M."/>
            <person name="Garcia-Salamanca A."/>
            <person name="Yarza P."/>
            <person name="Ferrer M."/>
        </authorList>
    </citation>
    <scope>NUCLEOTIDE SEQUENCE</scope>
</reference>
<reference evidence="1" key="2">
    <citation type="journal article" date="2011" name="Microb. Ecol.">
        <title>Taxonomic and Functional Metagenomic Profiling of the Microbial Community in the Anoxic Sediment of a Sub-saline Shallow Lake (Laguna de Carrizo, Central Spain).</title>
        <authorList>
            <person name="Ferrer M."/>
            <person name="Guazzaroni M.E."/>
            <person name="Richter M."/>
            <person name="Garcia-Salamanca A."/>
            <person name="Yarza P."/>
            <person name="Suarez-Suarez A."/>
            <person name="Solano J."/>
            <person name="Alcaide M."/>
            <person name="van Dillewijn P."/>
            <person name="Molina-Henares M.A."/>
            <person name="Lopez-Cortes N."/>
            <person name="Al-Ramahi Y."/>
            <person name="Guerrero C."/>
            <person name="Acosta A."/>
            <person name="de Eugenio L.I."/>
            <person name="Martinez V."/>
            <person name="Marques S."/>
            <person name="Rojo F."/>
            <person name="Santero E."/>
            <person name="Genilloud O."/>
            <person name="Perez-Perez J."/>
            <person name="Rossello-Mora R."/>
            <person name="Ramos J.L."/>
        </authorList>
    </citation>
    <scope>NUCLEOTIDE SEQUENCE</scope>
</reference>
<dbReference type="Pfam" id="PF20583">
    <property type="entry name" value="DUF6786"/>
    <property type="match status" value="1"/>
</dbReference>
<organism evidence="1">
    <name type="scientific">sediment metagenome</name>
    <dbReference type="NCBI Taxonomy" id="749907"/>
    <lineage>
        <taxon>unclassified sequences</taxon>
        <taxon>metagenomes</taxon>
        <taxon>ecological metagenomes</taxon>
    </lineage>
</organism>
<dbReference type="EMBL" id="ADZX01000567">
    <property type="protein sequence ID" value="EFK96125.1"/>
    <property type="molecule type" value="Genomic_DNA"/>
</dbReference>
<sequence>MKNKFLKGSYGYDSAFFADHKIKTIELKDQELKARVLLVPGYQGRVMTSTANGSEGASFGWINYEYLKSGKVSAQFNPYGGEERLWLGPEGGPFSIYFPKGKEQVFSNWIVPKELDTIAFDVILQTSEKVTFRKEFALTNYSGITLRTGIERNVKLITAKEVVDVIGIRLDQSLNLVGYESVNTLINKGKSDWNDKSGILSIWMLGMFNPSESGIVFIPFRKGGEKDLGKIVSDDYFGKVPSDRLKVLDGILFFKVDGKFRSKIGISPSRALPWCGSYDSKNHTLTLLWYSAPDKPSKYVNSKWGSQDDPREFVIMV</sequence>
<protein>
    <submittedName>
        <fullName evidence="1">Uncharacterized protein</fullName>
    </submittedName>
</protein>
<dbReference type="InterPro" id="IPR046713">
    <property type="entry name" value="DUF6786"/>
</dbReference>
<evidence type="ECO:0000313" key="1">
    <source>
        <dbReference type="EMBL" id="EFK96125.1"/>
    </source>
</evidence>
<dbReference type="AlphaFoldDB" id="D9PK03"/>
<feature type="non-terminal residue" evidence="1">
    <location>
        <position position="317"/>
    </location>
</feature>
<comment type="caution">
    <text evidence="1">The sequence shown here is derived from an EMBL/GenBank/DDBJ whole genome shotgun (WGS) entry which is preliminary data.</text>
</comment>
<name>D9PK03_9ZZZZ</name>
<proteinExistence type="predicted"/>
<gene>
    <name evidence="1" type="ORF">LDC_1866</name>
</gene>
<accession>D9PK03</accession>